<protein>
    <submittedName>
        <fullName evidence="1">Uncharacterized protein</fullName>
    </submittedName>
</protein>
<keyword evidence="2" id="KW-1185">Reference proteome</keyword>
<dbReference type="EMBL" id="CBTY010000008">
    <property type="protein sequence ID" value="CDI05388.1"/>
    <property type="molecule type" value="Genomic_DNA"/>
</dbReference>
<evidence type="ECO:0000313" key="1">
    <source>
        <dbReference type="EMBL" id="CDI05388.1"/>
    </source>
</evidence>
<comment type="caution">
    <text evidence="1">The sequence shown here is derived from an EMBL/GenBank/DDBJ whole genome shotgun (WGS) entry which is preliminary data.</text>
</comment>
<sequence>MLSLMARRLAFCACMMSLFVIITAATESFAIDDSTIKATEQIKKNPAAMEILKKIEMSKKILAEIQQTKKIQEQKSLMLQEAKKTAQAKLSSDLERMNKDYQPYTPKNAFERFVADKPAQIQSIYWAMFNYQQDKVKSAQDARSKVLSGGGTSEQAWKAYQTESAIKRIKMIELTKDYNVKYAGASAATQLSFDKNGKLPRSD</sequence>
<reference evidence="1 2" key="1">
    <citation type="journal article" date="2013" name="PLoS ONE">
        <title>Enrichment and Genome Sequence of the Group I.1a Ammonia-Oxidizing Archaeon ?Ca. Nitrosotenuis uzonensis? Representing a Clade Globally.</title>
        <authorList>
            <person name="Lebedeva E.V."/>
            <person name="Hatzenpichler R."/>
            <person name="Pelletier E."/>
            <person name="Schuster N."/>
            <person name="Hauzmayer S."/>
            <person name="Bulaev A."/>
            <person name="Grigor'eva N.V."/>
            <person name="Galushko A."/>
            <person name="Schmid M."/>
            <person name="Palatinszky M."/>
            <person name="Le Paslier D."/>
            <person name="Daims H."/>
            <person name="Wagner M."/>
        </authorList>
    </citation>
    <scope>NUCLEOTIDE SEQUENCE [LARGE SCALE GENOMIC DNA]</scope>
    <source>
        <strain evidence="1 2">N4</strain>
    </source>
</reference>
<dbReference type="AlphaFoldDB" id="V6ASG8"/>
<proteinExistence type="predicted"/>
<accession>V6ASG8</accession>
<organism evidence="1 2">
    <name type="scientific">Candidatus Nitrosotenuis uzonensis</name>
    <dbReference type="NCBI Taxonomy" id="1407055"/>
    <lineage>
        <taxon>Archaea</taxon>
        <taxon>Nitrososphaerota</taxon>
        <taxon>Candidatus Nitrosotenuis</taxon>
    </lineage>
</organism>
<evidence type="ECO:0000313" key="2">
    <source>
        <dbReference type="Proteomes" id="UP000018159"/>
    </source>
</evidence>
<name>V6ASG8_9ARCH</name>
<dbReference type="Proteomes" id="UP000018159">
    <property type="component" value="Unassembled WGS sequence"/>
</dbReference>
<gene>
    <name evidence="1" type="ORF">NITUZ_30080</name>
</gene>